<evidence type="ECO:0000256" key="1">
    <source>
        <dbReference type="SAM" id="SignalP"/>
    </source>
</evidence>
<organism evidence="2">
    <name type="scientific">Ixodes ricinus</name>
    <name type="common">Common tick</name>
    <name type="synonym">Acarus ricinus</name>
    <dbReference type="NCBI Taxonomy" id="34613"/>
    <lineage>
        <taxon>Eukaryota</taxon>
        <taxon>Metazoa</taxon>
        <taxon>Ecdysozoa</taxon>
        <taxon>Arthropoda</taxon>
        <taxon>Chelicerata</taxon>
        <taxon>Arachnida</taxon>
        <taxon>Acari</taxon>
        <taxon>Parasitiformes</taxon>
        <taxon>Ixodida</taxon>
        <taxon>Ixodoidea</taxon>
        <taxon>Ixodidae</taxon>
        <taxon>Ixodinae</taxon>
        <taxon>Ixodes</taxon>
    </lineage>
</organism>
<keyword evidence="2" id="KW-0675">Receptor</keyword>
<name>A0A6B0UWY5_IXORI</name>
<accession>A0A6B0UWY5</accession>
<feature type="chain" id="PRO_5025355215" evidence="1">
    <location>
        <begin position="19"/>
        <end position="156"/>
    </location>
</feature>
<sequence length="156" mass="17238">MLWLKLILFILLSEISERTMCSASSAKENENAPRTLPQDSLINDKDPNGCLRQLLPFFEDVEMGNGFLDVNCTKPCKGGKTEDVVTGNLCVATLIFLNDDKVDVTVESCNHGSCKPISPTKHLTVSLRALPHDFGSKETFLTNDKGSAEGLFYRRV</sequence>
<protein>
    <submittedName>
        <fullName evidence="2">Putative transmembrane receptor wsc1</fullName>
    </submittedName>
</protein>
<keyword evidence="2" id="KW-0812">Transmembrane</keyword>
<reference evidence="2" key="1">
    <citation type="submission" date="2019-12" db="EMBL/GenBank/DDBJ databases">
        <title>An insight into the sialome of adult female Ixodes ricinus ticks feeding for 6 days.</title>
        <authorList>
            <person name="Perner J."/>
            <person name="Ribeiro J.M.C."/>
        </authorList>
    </citation>
    <scope>NUCLEOTIDE SEQUENCE</scope>
    <source>
        <strain evidence="2">Semi-engorged</strain>
        <tissue evidence="2">Salivary glands</tissue>
    </source>
</reference>
<dbReference type="EMBL" id="GIFC01011961">
    <property type="protein sequence ID" value="MXU94044.1"/>
    <property type="molecule type" value="Transcribed_RNA"/>
</dbReference>
<feature type="signal peptide" evidence="1">
    <location>
        <begin position="1"/>
        <end position="18"/>
    </location>
</feature>
<dbReference type="AlphaFoldDB" id="A0A6B0UWY5"/>
<keyword evidence="1" id="KW-0732">Signal</keyword>
<proteinExistence type="predicted"/>
<evidence type="ECO:0000313" key="2">
    <source>
        <dbReference type="EMBL" id="MXU94044.1"/>
    </source>
</evidence>
<keyword evidence="2" id="KW-0472">Membrane</keyword>